<evidence type="ECO:0000313" key="2">
    <source>
        <dbReference type="Proteomes" id="UP000619761"/>
    </source>
</evidence>
<accession>A0ABQ3ASC7</accession>
<evidence type="ECO:0000313" key="1">
    <source>
        <dbReference type="EMBL" id="GGY64286.1"/>
    </source>
</evidence>
<sequence>MKAKVPVTTGILVDVTGMQERSGALGKHLLALMLAGESIDLRLPVQ</sequence>
<gene>
    <name evidence="1" type="ORF">GCM10011613_05060</name>
</gene>
<reference evidence="2" key="1">
    <citation type="journal article" date="2019" name="Int. J. Syst. Evol. Microbiol.">
        <title>The Global Catalogue of Microorganisms (GCM) 10K type strain sequencing project: providing services to taxonomists for standard genome sequencing and annotation.</title>
        <authorList>
            <consortium name="The Broad Institute Genomics Platform"/>
            <consortium name="The Broad Institute Genome Sequencing Center for Infectious Disease"/>
            <person name="Wu L."/>
            <person name="Ma J."/>
        </authorList>
    </citation>
    <scope>NUCLEOTIDE SEQUENCE [LARGE SCALE GENOMIC DNA]</scope>
    <source>
        <strain evidence="2">KCTC 32239</strain>
    </source>
</reference>
<proteinExistence type="predicted"/>
<dbReference type="EMBL" id="BMYZ01000001">
    <property type="protein sequence ID" value="GGY64286.1"/>
    <property type="molecule type" value="Genomic_DNA"/>
</dbReference>
<protein>
    <submittedName>
        <fullName evidence="1">Uncharacterized protein</fullName>
    </submittedName>
</protein>
<dbReference type="Proteomes" id="UP000619761">
    <property type="component" value="Unassembled WGS sequence"/>
</dbReference>
<comment type="caution">
    <text evidence="1">The sequence shown here is derived from an EMBL/GenBank/DDBJ whole genome shotgun (WGS) entry which is preliminary data.</text>
</comment>
<organism evidence="1 2">
    <name type="scientific">Cellvibrio zantedeschiae</name>
    <dbReference type="NCBI Taxonomy" id="1237077"/>
    <lineage>
        <taxon>Bacteria</taxon>
        <taxon>Pseudomonadati</taxon>
        <taxon>Pseudomonadota</taxon>
        <taxon>Gammaproteobacteria</taxon>
        <taxon>Cellvibrionales</taxon>
        <taxon>Cellvibrionaceae</taxon>
        <taxon>Cellvibrio</taxon>
    </lineage>
</organism>
<keyword evidence="2" id="KW-1185">Reference proteome</keyword>
<name>A0ABQ3ASC7_9GAMM</name>